<keyword evidence="2" id="KW-1185">Reference proteome</keyword>
<evidence type="ECO:0000313" key="1">
    <source>
        <dbReference type="EMBL" id="KAF7191944.1"/>
    </source>
</evidence>
<evidence type="ECO:0000313" key="2">
    <source>
        <dbReference type="Proteomes" id="UP000660729"/>
    </source>
</evidence>
<organism evidence="1 2">
    <name type="scientific">Pseudocercospora fuligena</name>
    <dbReference type="NCBI Taxonomy" id="685502"/>
    <lineage>
        <taxon>Eukaryota</taxon>
        <taxon>Fungi</taxon>
        <taxon>Dikarya</taxon>
        <taxon>Ascomycota</taxon>
        <taxon>Pezizomycotina</taxon>
        <taxon>Dothideomycetes</taxon>
        <taxon>Dothideomycetidae</taxon>
        <taxon>Mycosphaerellales</taxon>
        <taxon>Mycosphaerellaceae</taxon>
        <taxon>Pseudocercospora</taxon>
    </lineage>
</organism>
<dbReference type="Proteomes" id="UP000660729">
    <property type="component" value="Unassembled WGS sequence"/>
</dbReference>
<gene>
    <name evidence="1" type="ORF">HII31_06754</name>
</gene>
<reference evidence="1" key="1">
    <citation type="submission" date="2020-04" db="EMBL/GenBank/DDBJ databases">
        <title>Draft genome resource of the tomato pathogen Pseudocercospora fuligena.</title>
        <authorList>
            <person name="Zaccaron A."/>
        </authorList>
    </citation>
    <scope>NUCLEOTIDE SEQUENCE</scope>
    <source>
        <strain evidence="1">PF001</strain>
    </source>
</reference>
<comment type="caution">
    <text evidence="1">The sequence shown here is derived from an EMBL/GenBank/DDBJ whole genome shotgun (WGS) entry which is preliminary data.</text>
</comment>
<sequence>MSDNGAAIEESVDSGFTADVTDHAEAYLDYHAHQLGLKKLDVLVVCNLIFHEDKVLLIKLTDAVKSWKDKIGVPLFRLLRQSEDHGLENLLNSRIDKPIDDEISVDEYVRVAARTQVGVDPSRLRASKSATALLTAVQPKDLSDSVWLRASFLWSVEETGNVKKDGYVCSEAWWASEKEIDELGSEDFFMGLKEDLKSAFGLRKRSGSMATRGSAELKRPVGMGGS</sequence>
<dbReference type="OrthoDB" id="3635938at2759"/>
<dbReference type="EMBL" id="JABCIY010000153">
    <property type="protein sequence ID" value="KAF7191944.1"/>
    <property type="molecule type" value="Genomic_DNA"/>
</dbReference>
<protein>
    <submittedName>
        <fullName evidence="1">Uncharacterized protein</fullName>
    </submittedName>
</protein>
<name>A0A8H6RJ46_9PEZI</name>
<proteinExistence type="predicted"/>
<dbReference type="AlphaFoldDB" id="A0A8H6RJ46"/>
<accession>A0A8H6RJ46</accession>